<dbReference type="EMBL" id="CP001698">
    <property type="protein sequence ID" value="ADN02040.1"/>
    <property type="molecule type" value="Genomic_DNA"/>
</dbReference>
<accession>E0RSQ3</accession>
<dbReference type="AlphaFoldDB" id="E0RSQ3"/>
<keyword evidence="2" id="KW-0812">Transmembrane</keyword>
<dbReference type="InterPro" id="IPR019734">
    <property type="entry name" value="TPR_rpt"/>
</dbReference>
<dbReference type="PROSITE" id="PS50005">
    <property type="entry name" value="TPR"/>
    <property type="match status" value="1"/>
</dbReference>
<dbReference type="Proteomes" id="UP000001296">
    <property type="component" value="Chromosome"/>
</dbReference>
<evidence type="ECO:0000256" key="1">
    <source>
        <dbReference type="PROSITE-ProRule" id="PRU00339"/>
    </source>
</evidence>
<dbReference type="SUPFAM" id="SSF48452">
    <property type="entry name" value="TPR-like"/>
    <property type="match status" value="1"/>
</dbReference>
<reference key="1">
    <citation type="submission" date="2009-08" db="EMBL/GenBank/DDBJ databases">
        <title>The genome sequence of Spirochaeta thermophila DSM6192.</title>
        <authorList>
            <person name="Angelov A."/>
            <person name="Mientus M."/>
            <person name="Wittenberg S."/>
            <person name="Lehmann R."/>
            <person name="Liesegang H."/>
            <person name="Daniel R."/>
            <person name="Liebl W."/>
        </authorList>
    </citation>
    <scope>NUCLEOTIDE SEQUENCE</scope>
    <source>
        <strain>DSM 6192</strain>
    </source>
</reference>
<keyword evidence="2" id="KW-1133">Transmembrane helix</keyword>
<sequence>MPPVVQEREVSTTPRVERFFSRFRWVILGTLLLVIAVLTGFFTYQQREAALLDKGTYEVEQLEERFARLQTSDREQVGDEEVLSLEEDLKRVVDTYRKAYPSQRAMYLLGHLAFWQEDWDDASIWFDRLAKEFPRSYLAAVALLDAAAARENLGDTSGATTRYEKVIEAGFSVLKPRALFSLGRLKESSGDREGARQIYTQLLEDYPSSQWSHLARDRMIFLQLQE</sequence>
<reference evidence="3 4" key="2">
    <citation type="journal article" date="2010" name="J. Bacteriol.">
        <title>Genome sequence of the polysaccharide-degrading, thermophilic anaerobe Spirochaeta thermophila DSM 6192.</title>
        <authorList>
            <person name="Angelov A."/>
            <person name="Liebl S."/>
            <person name="Ballschmiter M."/>
            <person name="Bomeke M."/>
            <person name="Lehmann R."/>
            <person name="Liesegang H."/>
            <person name="Daniel R."/>
            <person name="Liebl W."/>
        </authorList>
    </citation>
    <scope>NUCLEOTIDE SEQUENCE [LARGE SCALE GENOMIC DNA]</scope>
    <source>
        <strain evidence="4">ATCC 49972 / DSM 6192 / RI 19.B1</strain>
    </source>
</reference>
<dbReference type="Pfam" id="PF13174">
    <property type="entry name" value="TPR_6"/>
    <property type="match status" value="1"/>
</dbReference>
<dbReference type="HOGENOM" id="CLU_105450_0_0_12"/>
<feature type="repeat" description="TPR" evidence="1">
    <location>
        <begin position="176"/>
        <end position="209"/>
    </location>
</feature>
<organism evidence="3 4">
    <name type="scientific">Winmispira thermophila (strain ATCC 49972 / DSM 6192 / RI 19.B1)</name>
    <name type="common">Spirochaeta thermophila</name>
    <dbReference type="NCBI Taxonomy" id="665571"/>
    <lineage>
        <taxon>Bacteria</taxon>
        <taxon>Pseudomonadati</taxon>
        <taxon>Spirochaetota</taxon>
        <taxon>Spirochaetia</taxon>
        <taxon>Winmispirales</taxon>
        <taxon>Winmispiraceae</taxon>
        <taxon>Winmispira</taxon>
    </lineage>
</organism>
<dbReference type="RefSeq" id="WP_013313881.1">
    <property type="nucleotide sequence ID" value="NC_014484.1"/>
</dbReference>
<dbReference type="Pfam" id="PF13432">
    <property type="entry name" value="TPR_16"/>
    <property type="match status" value="1"/>
</dbReference>
<feature type="transmembrane region" description="Helical" evidence="2">
    <location>
        <begin position="23"/>
        <end position="44"/>
    </location>
</feature>
<evidence type="ECO:0000256" key="2">
    <source>
        <dbReference type="SAM" id="Phobius"/>
    </source>
</evidence>
<evidence type="ECO:0000313" key="3">
    <source>
        <dbReference type="EMBL" id="ADN02040.1"/>
    </source>
</evidence>
<name>E0RSQ3_WINT6</name>
<keyword evidence="2" id="KW-0472">Membrane</keyword>
<evidence type="ECO:0000313" key="4">
    <source>
        <dbReference type="Proteomes" id="UP000001296"/>
    </source>
</evidence>
<gene>
    <name evidence="3" type="ordered locus">STHERM_c10950</name>
</gene>
<dbReference type="InterPro" id="IPR011990">
    <property type="entry name" value="TPR-like_helical_dom_sf"/>
</dbReference>
<keyword evidence="1" id="KW-0802">TPR repeat</keyword>
<proteinExistence type="predicted"/>
<dbReference type="eggNOG" id="COG1729">
    <property type="taxonomic scope" value="Bacteria"/>
</dbReference>
<dbReference type="KEGG" id="sta:STHERM_c10950"/>
<dbReference type="Gene3D" id="1.25.40.10">
    <property type="entry name" value="Tetratricopeptide repeat domain"/>
    <property type="match status" value="2"/>
</dbReference>
<protein>
    <submittedName>
        <fullName evidence="3">Uncharacterized protein</fullName>
    </submittedName>
</protein>
<dbReference type="PaxDb" id="665571-STHERM_c10950"/>